<evidence type="ECO:0000313" key="1">
    <source>
        <dbReference type="EMBL" id="QBI20129.1"/>
    </source>
</evidence>
<dbReference type="EMBL" id="CP036402">
    <property type="protein sequence ID" value="QBI20129.1"/>
    <property type="molecule type" value="Genomic_DNA"/>
</dbReference>
<evidence type="ECO:0008006" key="3">
    <source>
        <dbReference type="Google" id="ProtNLM"/>
    </source>
</evidence>
<dbReference type="OrthoDB" id="5244452at2"/>
<dbReference type="Proteomes" id="UP000291469">
    <property type="component" value="Chromosome"/>
</dbReference>
<dbReference type="KEGG" id="erz:ER308_11525"/>
<evidence type="ECO:0000313" key="2">
    <source>
        <dbReference type="Proteomes" id="UP000291469"/>
    </source>
</evidence>
<name>A0A411YG25_9ACTN</name>
<keyword evidence="2" id="KW-1185">Reference proteome</keyword>
<dbReference type="RefSeq" id="WP_131155126.1">
    <property type="nucleotide sequence ID" value="NZ_CP036402.1"/>
</dbReference>
<reference evidence="1 2" key="1">
    <citation type="submission" date="2019-01" db="EMBL/GenBank/DDBJ databases">
        <title>Egibacter rhizosphaerae EGI 80759T.</title>
        <authorList>
            <person name="Chen D.-D."/>
            <person name="Tian Y."/>
            <person name="Jiao J.-Y."/>
            <person name="Zhang X.-T."/>
            <person name="Zhang Y.-G."/>
            <person name="Zhang Y."/>
            <person name="Xiao M."/>
            <person name="Shu W.-S."/>
            <person name="Li W.-J."/>
        </authorList>
    </citation>
    <scope>NUCLEOTIDE SEQUENCE [LARGE SCALE GENOMIC DNA]</scope>
    <source>
        <strain evidence="1 2">EGI 80759</strain>
    </source>
</reference>
<gene>
    <name evidence="1" type="ORF">ER308_11525</name>
</gene>
<proteinExistence type="predicted"/>
<organism evidence="1 2">
    <name type="scientific">Egibacter rhizosphaerae</name>
    <dbReference type="NCBI Taxonomy" id="1670831"/>
    <lineage>
        <taxon>Bacteria</taxon>
        <taxon>Bacillati</taxon>
        <taxon>Actinomycetota</taxon>
        <taxon>Nitriliruptoria</taxon>
        <taxon>Egibacterales</taxon>
        <taxon>Egibacteraceae</taxon>
        <taxon>Egibacter</taxon>
    </lineage>
</organism>
<sequence length="96" mass="10862">MAQVEVAETAVEDLHWLIRTHSLPEDTGARVRRGLVQLEQFPELGPELQGRWAGLRFVLGPWRWMLVIYQYDEPNDRCVVVTIQDARSSSAATAGT</sequence>
<accession>A0A411YG25</accession>
<protein>
    <recommendedName>
        <fullName evidence="3">Type II toxin-antitoxin system RelE/ParE family toxin</fullName>
    </recommendedName>
</protein>
<dbReference type="AlphaFoldDB" id="A0A411YG25"/>